<name>A0A388KP09_CHABU</name>
<dbReference type="PANTHER" id="PTHR38847:SF1">
    <property type="entry name" value="PSEUDOURIDINE SYNTHASE RSUA_RLUA-LIKE DOMAIN-CONTAINING PROTEIN"/>
    <property type="match status" value="1"/>
</dbReference>
<dbReference type="OrthoDB" id="152248at2759"/>
<feature type="signal peptide" evidence="1">
    <location>
        <begin position="1"/>
        <end position="33"/>
    </location>
</feature>
<organism evidence="2 3">
    <name type="scientific">Chara braunii</name>
    <name type="common">Braun's stonewort</name>
    <dbReference type="NCBI Taxonomy" id="69332"/>
    <lineage>
        <taxon>Eukaryota</taxon>
        <taxon>Viridiplantae</taxon>
        <taxon>Streptophyta</taxon>
        <taxon>Charophyceae</taxon>
        <taxon>Charales</taxon>
        <taxon>Characeae</taxon>
        <taxon>Chara</taxon>
    </lineage>
</organism>
<gene>
    <name evidence="2" type="ORF">CBR_g9209</name>
</gene>
<evidence type="ECO:0000256" key="1">
    <source>
        <dbReference type="SAM" id="SignalP"/>
    </source>
</evidence>
<dbReference type="AlphaFoldDB" id="A0A388KP09"/>
<evidence type="ECO:0000313" key="3">
    <source>
        <dbReference type="Proteomes" id="UP000265515"/>
    </source>
</evidence>
<dbReference type="PANTHER" id="PTHR38847">
    <property type="match status" value="1"/>
</dbReference>
<comment type="caution">
    <text evidence="2">The sequence shown here is derived from an EMBL/GenBank/DDBJ whole genome shotgun (WGS) entry which is preliminary data.</text>
</comment>
<sequence>MKKPVTSLFTSPSRATACLLFLILVHFAVNGEARRQPRVRVIGFSYSGSACPPGSMNGTVGGGGFFIGEVRASATGGLLNRRKVCSLSFELSYPSGWQFAVRRINIRGSAKLSSGARGTAQVRYYVSGFPGTASTSCALVGPFRGKYNLPRKFQNKVFSPCGKVRNLNVMVEARITPGTKPQKSDYVSIGGSPFTLGLHWKRC</sequence>
<evidence type="ECO:0008006" key="4">
    <source>
        <dbReference type="Google" id="ProtNLM"/>
    </source>
</evidence>
<keyword evidence="3" id="KW-1185">Reference proteome</keyword>
<dbReference type="Gramene" id="GBG71800">
    <property type="protein sequence ID" value="GBG71800"/>
    <property type="gene ID" value="CBR_g9209"/>
</dbReference>
<dbReference type="InterPro" id="IPR025649">
    <property type="entry name" value="DUF4360"/>
</dbReference>
<dbReference type="Pfam" id="PF14273">
    <property type="entry name" value="DUF4360"/>
    <property type="match status" value="1"/>
</dbReference>
<proteinExistence type="predicted"/>
<dbReference type="Proteomes" id="UP000265515">
    <property type="component" value="Unassembled WGS sequence"/>
</dbReference>
<dbReference type="STRING" id="69332.A0A388KP09"/>
<reference evidence="2 3" key="1">
    <citation type="journal article" date="2018" name="Cell">
        <title>The Chara Genome: Secondary Complexity and Implications for Plant Terrestrialization.</title>
        <authorList>
            <person name="Nishiyama T."/>
            <person name="Sakayama H."/>
            <person name="Vries J.D."/>
            <person name="Buschmann H."/>
            <person name="Saint-Marcoux D."/>
            <person name="Ullrich K.K."/>
            <person name="Haas F.B."/>
            <person name="Vanderstraeten L."/>
            <person name="Becker D."/>
            <person name="Lang D."/>
            <person name="Vosolsobe S."/>
            <person name="Rombauts S."/>
            <person name="Wilhelmsson P.K.I."/>
            <person name="Janitza P."/>
            <person name="Kern R."/>
            <person name="Heyl A."/>
            <person name="Rumpler F."/>
            <person name="Villalobos L.I.A.C."/>
            <person name="Clay J.M."/>
            <person name="Skokan R."/>
            <person name="Toyoda A."/>
            <person name="Suzuki Y."/>
            <person name="Kagoshima H."/>
            <person name="Schijlen E."/>
            <person name="Tajeshwar N."/>
            <person name="Catarino B."/>
            <person name="Hetherington A.J."/>
            <person name="Saltykova A."/>
            <person name="Bonnot C."/>
            <person name="Breuninger H."/>
            <person name="Symeonidi A."/>
            <person name="Radhakrishnan G.V."/>
            <person name="Van Nieuwerburgh F."/>
            <person name="Deforce D."/>
            <person name="Chang C."/>
            <person name="Karol K.G."/>
            <person name="Hedrich R."/>
            <person name="Ulvskov P."/>
            <person name="Glockner G."/>
            <person name="Delwiche C.F."/>
            <person name="Petrasek J."/>
            <person name="Van de Peer Y."/>
            <person name="Friml J."/>
            <person name="Beilby M."/>
            <person name="Dolan L."/>
            <person name="Kohara Y."/>
            <person name="Sugano S."/>
            <person name="Fujiyama A."/>
            <person name="Delaux P.-M."/>
            <person name="Quint M."/>
            <person name="TheiBen G."/>
            <person name="Hagemann M."/>
            <person name="Harholt J."/>
            <person name="Dunand C."/>
            <person name="Zachgo S."/>
            <person name="Langdale J."/>
            <person name="Maumus F."/>
            <person name="Straeten D.V.D."/>
            <person name="Gould S.B."/>
            <person name="Rensing S.A."/>
        </authorList>
    </citation>
    <scope>NUCLEOTIDE SEQUENCE [LARGE SCALE GENOMIC DNA]</scope>
    <source>
        <strain evidence="2 3">S276</strain>
    </source>
</reference>
<evidence type="ECO:0000313" key="2">
    <source>
        <dbReference type="EMBL" id="GBG71800.1"/>
    </source>
</evidence>
<protein>
    <recommendedName>
        <fullName evidence="4">DUF4360 domain-containing protein</fullName>
    </recommendedName>
</protein>
<accession>A0A388KP09</accession>
<feature type="chain" id="PRO_5017379557" description="DUF4360 domain-containing protein" evidence="1">
    <location>
        <begin position="34"/>
        <end position="203"/>
    </location>
</feature>
<dbReference type="EMBL" id="BFEA01000153">
    <property type="protein sequence ID" value="GBG71800.1"/>
    <property type="molecule type" value="Genomic_DNA"/>
</dbReference>
<keyword evidence="1" id="KW-0732">Signal</keyword>